<dbReference type="GO" id="GO:0008270">
    <property type="term" value="F:zinc ion binding"/>
    <property type="evidence" value="ECO:0007669"/>
    <property type="project" value="UniProtKB-KW"/>
</dbReference>
<comment type="catalytic activity">
    <reaction evidence="1">
        <text>S-ubiquitinyl-[E2 ubiquitin-conjugating enzyme]-L-cysteine + [acceptor protein]-L-lysine = [E2 ubiquitin-conjugating enzyme]-L-cysteine + N(6)-ubiquitinyl-[acceptor protein]-L-lysine.</text>
        <dbReference type="EC" id="2.3.2.27"/>
    </reaction>
</comment>
<comment type="pathway">
    <text evidence="2">Protein modification; protein ubiquitination.</text>
</comment>
<comment type="similarity">
    <text evidence="3">Belongs to the SINA (Seven in absentia) family.</text>
</comment>
<keyword evidence="7 10" id="KW-0863">Zinc-finger</keyword>
<comment type="caution">
    <text evidence="12">The sequence shown here is derived from an EMBL/GenBank/DDBJ whole genome shotgun (WGS) entry which is preliminary data.</text>
</comment>
<keyword evidence="9" id="KW-0862">Zinc</keyword>
<evidence type="ECO:0000256" key="6">
    <source>
        <dbReference type="ARBA" id="ARBA00022723"/>
    </source>
</evidence>
<keyword evidence="6" id="KW-0479">Metal-binding</keyword>
<organism evidence="12 13">
    <name type="scientific">Exocentrus adspersus</name>
    <dbReference type="NCBI Taxonomy" id="1586481"/>
    <lineage>
        <taxon>Eukaryota</taxon>
        <taxon>Metazoa</taxon>
        <taxon>Ecdysozoa</taxon>
        <taxon>Arthropoda</taxon>
        <taxon>Hexapoda</taxon>
        <taxon>Insecta</taxon>
        <taxon>Pterygota</taxon>
        <taxon>Neoptera</taxon>
        <taxon>Endopterygota</taxon>
        <taxon>Coleoptera</taxon>
        <taxon>Polyphaga</taxon>
        <taxon>Cucujiformia</taxon>
        <taxon>Chrysomeloidea</taxon>
        <taxon>Cerambycidae</taxon>
        <taxon>Lamiinae</taxon>
        <taxon>Acanthocinini</taxon>
        <taxon>Exocentrus</taxon>
    </lineage>
</organism>
<evidence type="ECO:0000256" key="4">
    <source>
        <dbReference type="ARBA" id="ARBA00012483"/>
    </source>
</evidence>
<evidence type="ECO:0000256" key="5">
    <source>
        <dbReference type="ARBA" id="ARBA00022679"/>
    </source>
</evidence>
<evidence type="ECO:0000256" key="9">
    <source>
        <dbReference type="ARBA" id="ARBA00022833"/>
    </source>
</evidence>
<evidence type="ECO:0000256" key="10">
    <source>
        <dbReference type="PROSITE-ProRule" id="PRU00455"/>
    </source>
</evidence>
<evidence type="ECO:0000313" key="12">
    <source>
        <dbReference type="EMBL" id="KAJ8924506.1"/>
    </source>
</evidence>
<dbReference type="GO" id="GO:0031624">
    <property type="term" value="F:ubiquitin conjugating enzyme binding"/>
    <property type="evidence" value="ECO:0007669"/>
    <property type="project" value="TreeGrafter"/>
</dbReference>
<dbReference type="PANTHER" id="PTHR45877:SF2">
    <property type="entry name" value="E3 UBIQUITIN-PROTEIN LIGASE SINA-RELATED"/>
    <property type="match status" value="1"/>
</dbReference>
<dbReference type="EMBL" id="JANEYG010000003">
    <property type="protein sequence ID" value="KAJ8924506.1"/>
    <property type="molecule type" value="Genomic_DNA"/>
</dbReference>
<dbReference type="InterPro" id="IPR049548">
    <property type="entry name" value="Sina-like_RING"/>
</dbReference>
<sequence>MDGKLKICEFLKSCKCCMCDYLLSVPPIMTEGKNNELYKCGRCKKVTCRAYLDRNEFIYIPSSQIVSNSTRRYGQRQDYGSESSFPQSYRVKLFEDIAQHLSFSCSHDGCTKQIPWGRVETHERNCCFRKVLCPLSYKSSCTFVRVNELEQHFDEKHNDHLKLMGSTLEVHNLNSSLFLLKAENHQCFLAYILLKGHVSLFALRSSKKYTRFNVKVQFADNDEDGEIECSVFFENLPIIPFNERLHCFMCHMKKCHEPHHPFSSQNNKDYMKLNSFTSHLKNQLLKGFDTFEENLSYCINLAVDEPTQEDVRPSSDIEDAAGEEAAASAAVQITFTQPRDSLKRIFTCPCCWTCMSAPIHMCSIGHAVCKECKPKLDDCPTCRSAMGHSRNYALEELADEVVVPCQYDYEGCTFVDVASRMCMHELECSFSGLLEE</sequence>
<keyword evidence="13" id="KW-1185">Reference proteome</keyword>
<keyword evidence="5" id="KW-0808">Transferase</keyword>
<evidence type="ECO:0000256" key="8">
    <source>
        <dbReference type="ARBA" id="ARBA00022786"/>
    </source>
</evidence>
<evidence type="ECO:0000256" key="2">
    <source>
        <dbReference type="ARBA" id="ARBA00004906"/>
    </source>
</evidence>
<dbReference type="Proteomes" id="UP001159042">
    <property type="component" value="Unassembled WGS sequence"/>
</dbReference>
<evidence type="ECO:0000256" key="7">
    <source>
        <dbReference type="ARBA" id="ARBA00022771"/>
    </source>
</evidence>
<dbReference type="PROSITE" id="PS51081">
    <property type="entry name" value="ZF_SIAH"/>
    <property type="match status" value="1"/>
</dbReference>
<dbReference type="GO" id="GO:0043161">
    <property type="term" value="P:proteasome-mediated ubiquitin-dependent protein catabolic process"/>
    <property type="evidence" value="ECO:0007669"/>
    <property type="project" value="TreeGrafter"/>
</dbReference>
<dbReference type="Pfam" id="PF21362">
    <property type="entry name" value="Sina_RING"/>
    <property type="match status" value="1"/>
</dbReference>
<dbReference type="AlphaFoldDB" id="A0AAV8WFK5"/>
<dbReference type="InterPro" id="IPR013010">
    <property type="entry name" value="Znf_SIAH"/>
</dbReference>
<evidence type="ECO:0000256" key="3">
    <source>
        <dbReference type="ARBA" id="ARBA00009119"/>
    </source>
</evidence>
<protein>
    <recommendedName>
        <fullName evidence="4">RING-type E3 ubiquitin transferase</fullName>
        <ecNumber evidence="4">2.3.2.27</ecNumber>
    </recommendedName>
</protein>
<dbReference type="InterPro" id="IPR004162">
    <property type="entry name" value="SINA-like_animal"/>
</dbReference>
<gene>
    <name evidence="12" type="ORF">NQ315_007304</name>
</gene>
<dbReference type="EC" id="2.3.2.27" evidence="4"/>
<evidence type="ECO:0000313" key="13">
    <source>
        <dbReference type="Proteomes" id="UP001159042"/>
    </source>
</evidence>
<name>A0AAV8WFK5_9CUCU</name>
<reference evidence="12 13" key="1">
    <citation type="journal article" date="2023" name="Insect Mol. Biol.">
        <title>Genome sequencing provides insights into the evolution of gene families encoding plant cell wall-degrading enzymes in longhorned beetles.</title>
        <authorList>
            <person name="Shin N.R."/>
            <person name="Okamura Y."/>
            <person name="Kirsch R."/>
            <person name="Pauchet Y."/>
        </authorList>
    </citation>
    <scope>NUCLEOTIDE SEQUENCE [LARGE SCALE GENOMIC DNA]</scope>
    <source>
        <strain evidence="12">EAD_L_NR</strain>
    </source>
</reference>
<keyword evidence="8" id="KW-0833">Ubl conjugation pathway</keyword>
<proteinExistence type="inferred from homology"/>
<dbReference type="GO" id="GO:0005737">
    <property type="term" value="C:cytoplasm"/>
    <property type="evidence" value="ECO:0007669"/>
    <property type="project" value="TreeGrafter"/>
</dbReference>
<dbReference type="GO" id="GO:0061630">
    <property type="term" value="F:ubiquitin protein ligase activity"/>
    <property type="evidence" value="ECO:0007669"/>
    <property type="project" value="UniProtKB-EC"/>
</dbReference>
<accession>A0AAV8WFK5</accession>
<dbReference type="SUPFAM" id="SSF49599">
    <property type="entry name" value="TRAF domain-like"/>
    <property type="match status" value="1"/>
</dbReference>
<dbReference type="PANTHER" id="PTHR45877">
    <property type="entry name" value="E3 UBIQUITIN-PROTEIN LIGASE SIAH2"/>
    <property type="match status" value="1"/>
</dbReference>
<dbReference type="InterPro" id="IPR013083">
    <property type="entry name" value="Znf_RING/FYVE/PHD"/>
</dbReference>
<feature type="domain" description="SIAH-type" evidence="11">
    <location>
        <begin position="98"/>
        <end position="158"/>
    </location>
</feature>
<evidence type="ECO:0000259" key="11">
    <source>
        <dbReference type="PROSITE" id="PS51081"/>
    </source>
</evidence>
<dbReference type="Gene3D" id="3.30.40.10">
    <property type="entry name" value="Zinc/RING finger domain, C3HC4 (zinc finger)"/>
    <property type="match status" value="2"/>
</dbReference>
<evidence type="ECO:0000256" key="1">
    <source>
        <dbReference type="ARBA" id="ARBA00000900"/>
    </source>
</evidence>